<sequence length="45" mass="4830">MREGNEWMRSVMLSGSSIVPADGVNFTNRGVGLARYNLSITGANT</sequence>
<dbReference type="EMBL" id="WOAA01000001">
    <property type="protein sequence ID" value="MUG64869.1"/>
    <property type="molecule type" value="Genomic_DNA"/>
</dbReference>
<proteinExistence type="predicted"/>
<gene>
    <name evidence="1" type="ORF">GNP94_02485</name>
</gene>
<dbReference type="Proteomes" id="UP000435177">
    <property type="component" value="Unassembled WGS sequence"/>
</dbReference>
<keyword evidence="2" id="KW-1185">Reference proteome</keyword>
<name>A0ABW9SV77_9BACL</name>
<protein>
    <submittedName>
        <fullName evidence="1">Uncharacterized protein</fullName>
    </submittedName>
</protein>
<organism evidence="1 2">
    <name type="scientific">Paenibacillus campinasensis</name>
    <dbReference type="NCBI Taxonomy" id="66347"/>
    <lineage>
        <taxon>Bacteria</taxon>
        <taxon>Bacillati</taxon>
        <taxon>Bacillota</taxon>
        <taxon>Bacilli</taxon>
        <taxon>Bacillales</taxon>
        <taxon>Paenibacillaceae</taxon>
        <taxon>Paenibacillus</taxon>
    </lineage>
</organism>
<reference evidence="1 2" key="1">
    <citation type="submission" date="2019-11" db="EMBL/GenBank/DDBJ databases">
        <title>Draft genome sequences of five Paenibacillus species of dairy origin.</title>
        <authorList>
            <person name="Olajide A.M."/>
            <person name="Chen S."/>
            <person name="Lapointe G."/>
        </authorList>
    </citation>
    <scope>NUCLEOTIDE SEQUENCE [LARGE SCALE GENOMIC DNA]</scope>
    <source>
        <strain evidence="1 2">3CS1</strain>
    </source>
</reference>
<accession>A0ABW9SV77</accession>
<evidence type="ECO:0000313" key="2">
    <source>
        <dbReference type="Proteomes" id="UP000435177"/>
    </source>
</evidence>
<dbReference type="RefSeq" id="WP_155617362.1">
    <property type="nucleotide sequence ID" value="NZ_WOAA01000001.1"/>
</dbReference>
<evidence type="ECO:0000313" key="1">
    <source>
        <dbReference type="EMBL" id="MUG64869.1"/>
    </source>
</evidence>
<comment type="caution">
    <text evidence="1">The sequence shown here is derived from an EMBL/GenBank/DDBJ whole genome shotgun (WGS) entry which is preliminary data.</text>
</comment>